<dbReference type="EMBL" id="JBHSJG010000054">
    <property type="protein sequence ID" value="MFC4989803.1"/>
    <property type="molecule type" value="Genomic_DNA"/>
</dbReference>
<evidence type="ECO:0000256" key="2">
    <source>
        <dbReference type="SAM" id="Phobius"/>
    </source>
</evidence>
<keyword evidence="2" id="KW-0812">Transmembrane</keyword>
<feature type="region of interest" description="Disordered" evidence="1">
    <location>
        <begin position="86"/>
        <end position="129"/>
    </location>
</feature>
<evidence type="ECO:0000313" key="5">
    <source>
        <dbReference type="Proteomes" id="UP001595925"/>
    </source>
</evidence>
<evidence type="ECO:0000313" key="4">
    <source>
        <dbReference type="EMBL" id="MFC4989803.1"/>
    </source>
</evidence>
<dbReference type="Pfam" id="PF24463">
    <property type="entry name" value="DUF7577"/>
    <property type="match status" value="1"/>
</dbReference>
<evidence type="ECO:0000256" key="1">
    <source>
        <dbReference type="SAM" id="MobiDB-lite"/>
    </source>
</evidence>
<protein>
    <recommendedName>
        <fullName evidence="3">DUF7577 domain-containing protein</fullName>
    </recommendedName>
</protein>
<feature type="transmembrane region" description="Helical" evidence="2">
    <location>
        <begin position="12"/>
        <end position="35"/>
    </location>
</feature>
<name>A0ABD5QJ93_9EURY</name>
<dbReference type="Proteomes" id="UP001595925">
    <property type="component" value="Unassembled WGS sequence"/>
</dbReference>
<reference evidence="4 5" key="1">
    <citation type="journal article" date="2019" name="Int. J. Syst. Evol. Microbiol.">
        <title>The Global Catalogue of Microorganisms (GCM) 10K type strain sequencing project: providing services to taxonomists for standard genome sequencing and annotation.</title>
        <authorList>
            <consortium name="The Broad Institute Genomics Platform"/>
            <consortium name="The Broad Institute Genome Sequencing Center for Infectious Disease"/>
            <person name="Wu L."/>
            <person name="Ma J."/>
        </authorList>
    </citation>
    <scope>NUCLEOTIDE SEQUENCE [LARGE SCALE GENOMIC DNA]</scope>
    <source>
        <strain evidence="4 5">CGMCC 1.15824</strain>
    </source>
</reference>
<keyword evidence="2" id="KW-0472">Membrane</keyword>
<gene>
    <name evidence="4" type="ORF">ACFPFO_18970</name>
</gene>
<keyword evidence="5" id="KW-1185">Reference proteome</keyword>
<sequence length="158" mass="16756">MRSSIGKGLAWQLVGLLFYLIGMAVFLVIAVDVFVSPPEGSIENFTASHLTGIVVSVVLLMVGRAISWKYGGEIGGLTMGGYGFGGQPGRAGDRDHPDQTVLEQHGYYQSPPDPEERPDEDGPGRGLESVAAEGTVCESCGTKNGRGFDYCRNCAAEL</sequence>
<dbReference type="AlphaFoldDB" id="A0ABD5QJ93"/>
<feature type="transmembrane region" description="Helical" evidence="2">
    <location>
        <begin position="47"/>
        <end position="66"/>
    </location>
</feature>
<proteinExistence type="predicted"/>
<comment type="caution">
    <text evidence="4">The sequence shown here is derived from an EMBL/GenBank/DDBJ whole genome shotgun (WGS) entry which is preliminary data.</text>
</comment>
<accession>A0ABD5QJ93</accession>
<dbReference type="RefSeq" id="WP_224828207.1">
    <property type="nucleotide sequence ID" value="NZ_JAIVEF010000004.1"/>
</dbReference>
<dbReference type="InterPro" id="IPR055999">
    <property type="entry name" value="DUF7577"/>
</dbReference>
<keyword evidence="2" id="KW-1133">Transmembrane helix</keyword>
<evidence type="ECO:0000259" key="3">
    <source>
        <dbReference type="Pfam" id="PF24463"/>
    </source>
</evidence>
<feature type="domain" description="DUF7577" evidence="3">
    <location>
        <begin position="134"/>
        <end position="158"/>
    </location>
</feature>
<organism evidence="4 5">
    <name type="scientific">Saliphagus infecundisoli</name>
    <dbReference type="NCBI Taxonomy" id="1849069"/>
    <lineage>
        <taxon>Archaea</taxon>
        <taxon>Methanobacteriati</taxon>
        <taxon>Methanobacteriota</taxon>
        <taxon>Stenosarchaea group</taxon>
        <taxon>Halobacteria</taxon>
        <taxon>Halobacteriales</taxon>
        <taxon>Natrialbaceae</taxon>
        <taxon>Saliphagus</taxon>
    </lineage>
</organism>